<dbReference type="SUPFAM" id="SSF48452">
    <property type="entry name" value="TPR-like"/>
    <property type="match status" value="1"/>
</dbReference>
<dbReference type="PROSITE" id="PS50005">
    <property type="entry name" value="TPR"/>
    <property type="match status" value="1"/>
</dbReference>
<evidence type="ECO:0000256" key="3">
    <source>
        <dbReference type="PROSITE-ProRule" id="PRU00339"/>
    </source>
</evidence>
<dbReference type="KEGG" id="sgn:SGRA_4008"/>
<reference evidence="4 5" key="1">
    <citation type="journal article" date="2012" name="Stand. Genomic Sci.">
        <title>Complete genome sequencing and analysis of Saprospira grandis str. Lewin, a predatory marine bacterium.</title>
        <authorList>
            <person name="Saw J.H."/>
            <person name="Yuryev A."/>
            <person name="Kanbe M."/>
            <person name="Hou S."/>
            <person name="Young A.G."/>
            <person name="Aizawa S."/>
            <person name="Alam M."/>
        </authorList>
    </citation>
    <scope>NUCLEOTIDE SEQUENCE [LARGE SCALE GENOMIC DNA]</scope>
    <source>
        <strain evidence="4 5">Lewin</strain>
    </source>
</reference>
<gene>
    <name evidence="4" type="ordered locus">SGRA_4008</name>
</gene>
<dbReference type="EMBL" id="CP002831">
    <property type="protein sequence ID" value="AFC26723.1"/>
    <property type="molecule type" value="Genomic_DNA"/>
</dbReference>
<dbReference type="PROSITE" id="PS50293">
    <property type="entry name" value="TPR_REGION"/>
    <property type="match status" value="1"/>
</dbReference>
<dbReference type="eggNOG" id="COG0457">
    <property type="taxonomic scope" value="Bacteria"/>
</dbReference>
<evidence type="ECO:0000313" key="4">
    <source>
        <dbReference type="EMBL" id="AFC26723.1"/>
    </source>
</evidence>
<feature type="repeat" description="TPR" evidence="3">
    <location>
        <begin position="118"/>
        <end position="151"/>
    </location>
</feature>
<evidence type="ECO:0000313" key="5">
    <source>
        <dbReference type="Proteomes" id="UP000007519"/>
    </source>
</evidence>
<keyword evidence="2 3" id="KW-0802">TPR repeat</keyword>
<dbReference type="HOGENOM" id="CLU_808646_0_0_10"/>
<keyword evidence="5" id="KW-1185">Reference proteome</keyword>
<dbReference type="OrthoDB" id="9811837at2"/>
<dbReference type="AlphaFoldDB" id="H6L8J8"/>
<dbReference type="Proteomes" id="UP000007519">
    <property type="component" value="Chromosome"/>
</dbReference>
<protein>
    <submittedName>
        <fullName evidence="4">Tetratricopeptide repeat protein</fullName>
    </submittedName>
</protein>
<dbReference type="InterPro" id="IPR011990">
    <property type="entry name" value="TPR-like_helical_dom_sf"/>
</dbReference>
<dbReference type="Pfam" id="PF07719">
    <property type="entry name" value="TPR_2"/>
    <property type="match status" value="1"/>
</dbReference>
<dbReference type="InterPro" id="IPR013105">
    <property type="entry name" value="TPR_2"/>
</dbReference>
<dbReference type="Gene3D" id="1.25.40.10">
    <property type="entry name" value="Tetratricopeptide repeat domain"/>
    <property type="match status" value="1"/>
</dbReference>
<organism evidence="4 5">
    <name type="scientific">Saprospira grandis (strain Lewin)</name>
    <dbReference type="NCBI Taxonomy" id="984262"/>
    <lineage>
        <taxon>Bacteria</taxon>
        <taxon>Pseudomonadati</taxon>
        <taxon>Bacteroidota</taxon>
        <taxon>Saprospiria</taxon>
        <taxon>Saprospirales</taxon>
        <taxon>Saprospiraceae</taxon>
        <taxon>Saprospira</taxon>
    </lineage>
</organism>
<dbReference type="SMART" id="SM00028">
    <property type="entry name" value="TPR"/>
    <property type="match status" value="2"/>
</dbReference>
<proteinExistence type="predicted"/>
<dbReference type="RefSeq" id="WP_015694305.1">
    <property type="nucleotide sequence ID" value="NC_016940.1"/>
</dbReference>
<dbReference type="InterPro" id="IPR019734">
    <property type="entry name" value="TPR_rpt"/>
</dbReference>
<keyword evidence="1" id="KW-0677">Repeat</keyword>
<sequence length="343" mass="39649">MKFLVSLLFVGSTVLLFGQSRLSTPMEIMAFMEASPTQYRIDQLYGPPPKRERPVLANGNYVELEDNREHLRDYAALETEAHKALKAKALALANRERPKYKKIRKLYQQILDDIPQHAQILTYMGDSYYRQKNWEKALLYFDQALAANPIDYVAQRLKAEVFLLQKDTAKAAQAIAKAHLLNRNNKLLLLRLKEIWALNGQNYELAWGFDPKCYLEREADTVSIVADGVWLTYGMYKAVWSYEPDYQYIKSRQEVSDFLFHAELEGTLGTFLTYSALPEKGRRIEPALEAFAQALDADLLEEYVFYEVLLVDHPALAAHLTDEFAAKLLEYMQKIRNQDFGRD</sequence>
<accession>H6L8J8</accession>
<name>H6L8J8_SAPGL</name>
<evidence type="ECO:0000256" key="1">
    <source>
        <dbReference type="ARBA" id="ARBA00022737"/>
    </source>
</evidence>
<evidence type="ECO:0000256" key="2">
    <source>
        <dbReference type="ARBA" id="ARBA00022803"/>
    </source>
</evidence>
<dbReference type="STRING" id="984262.SGRA_4008"/>